<organism evidence="1 2">
    <name type="scientific">Coraliomargarita sinensis</name>
    <dbReference type="NCBI Taxonomy" id="2174842"/>
    <lineage>
        <taxon>Bacteria</taxon>
        <taxon>Pseudomonadati</taxon>
        <taxon>Verrucomicrobiota</taxon>
        <taxon>Opitutia</taxon>
        <taxon>Puniceicoccales</taxon>
        <taxon>Coraliomargaritaceae</taxon>
        <taxon>Coraliomargarita</taxon>
    </lineage>
</organism>
<gene>
    <name evidence="1" type="ORF">DDZ13_09635</name>
</gene>
<accession>A0A317ZKL9</accession>
<sequence>MKYRNKYIVNRLKEWLADPHRCSASDLQQELDYFAAQHLGPALLRLQEIPKDQRMAAIKEENKKCKHVTEKCLLFMAQHVLDTPNEPPACDFHKTLELNRTDLFELSDLIGSDEKDSASFRDRLIETGRRMIQFGETVERLRIEGLLQTYALVYFYNRWDKEAATRDEKHLIEEFGHPLLKARGLPSGKTALYRAIHTFEELAEAITDQAPPSCVMTCEFKEWFHSLILKITEMSKHGPDGFSDHFHLMGALPGLREYGRSADAQIEEKPAPKKSTKKTPEAIAETLNARRPQQRSAFITRTFTKIDDALNVINLLDTTEITVPTDQISATRQSLEAAINKLNALDRTEGGIK</sequence>
<evidence type="ECO:0000313" key="2">
    <source>
        <dbReference type="Proteomes" id="UP000247099"/>
    </source>
</evidence>
<reference evidence="1 2" key="1">
    <citation type="submission" date="2018-05" db="EMBL/GenBank/DDBJ databases">
        <title>Coraliomargarita sinensis sp. nov., isolated from a marine solar saltern.</title>
        <authorList>
            <person name="Zhou L.Y."/>
        </authorList>
    </citation>
    <scope>NUCLEOTIDE SEQUENCE [LARGE SCALE GENOMIC DNA]</scope>
    <source>
        <strain evidence="1 2">WN38</strain>
    </source>
</reference>
<comment type="caution">
    <text evidence="1">The sequence shown here is derived from an EMBL/GenBank/DDBJ whole genome shotgun (WGS) entry which is preliminary data.</text>
</comment>
<evidence type="ECO:0000313" key="1">
    <source>
        <dbReference type="EMBL" id="PXA03891.1"/>
    </source>
</evidence>
<protein>
    <submittedName>
        <fullName evidence="1">Uncharacterized protein</fullName>
    </submittedName>
</protein>
<dbReference type="RefSeq" id="WP_110131247.1">
    <property type="nucleotide sequence ID" value="NZ_QHJQ01000006.1"/>
</dbReference>
<keyword evidence="2" id="KW-1185">Reference proteome</keyword>
<dbReference type="InParanoid" id="A0A317ZKL9"/>
<name>A0A317ZKL9_9BACT</name>
<dbReference type="AlphaFoldDB" id="A0A317ZKL9"/>
<dbReference type="EMBL" id="QHJQ01000006">
    <property type="protein sequence ID" value="PXA03891.1"/>
    <property type="molecule type" value="Genomic_DNA"/>
</dbReference>
<dbReference type="Proteomes" id="UP000247099">
    <property type="component" value="Unassembled WGS sequence"/>
</dbReference>
<proteinExistence type="predicted"/>